<evidence type="ECO:0000313" key="2">
    <source>
        <dbReference type="EMBL" id="SJZ88902.1"/>
    </source>
</evidence>
<dbReference type="InterPro" id="IPR007813">
    <property type="entry name" value="PilN"/>
</dbReference>
<dbReference type="Proteomes" id="UP000190102">
    <property type="component" value="Unassembled WGS sequence"/>
</dbReference>
<keyword evidence="3" id="KW-1185">Reference proteome</keyword>
<sequence>MQTTINLATRRYYNRSRFKAVLLCILALLLLLCTLGIRQLIAYQNDSKKLSAEINVLDKRLAAPPSGVAEKEFNLHSQQLSSLNSILAQRRNSQRVLLDLLEQATPSGVAYTAITPDPKDKTVKLEGRVRSLALLTDLLERLGSTSGIKTPTLLSTEDSQQKGMPGAPGGIKFAISMGWNGP</sequence>
<feature type="region of interest" description="Disordered" evidence="1">
    <location>
        <begin position="149"/>
        <end position="171"/>
    </location>
</feature>
<dbReference type="OrthoDB" id="5395573at2"/>
<evidence type="ECO:0000313" key="3">
    <source>
        <dbReference type="Proteomes" id="UP000190102"/>
    </source>
</evidence>
<dbReference type="Pfam" id="PF05137">
    <property type="entry name" value="PilN"/>
    <property type="match status" value="1"/>
</dbReference>
<feature type="compositionally biased region" description="Polar residues" evidence="1">
    <location>
        <begin position="149"/>
        <end position="162"/>
    </location>
</feature>
<proteinExistence type="predicted"/>
<accession>A0A1T4PBL2</accession>
<dbReference type="RefSeq" id="WP_078790211.1">
    <property type="nucleotide sequence ID" value="NZ_FUWR01000009.1"/>
</dbReference>
<protein>
    <submittedName>
        <fullName evidence="2">Type IV pilus assembly protein PilN</fullName>
    </submittedName>
</protein>
<organism evidence="2 3">
    <name type="scientific">Trichlorobacter thiogenes</name>
    <dbReference type="NCBI Taxonomy" id="115783"/>
    <lineage>
        <taxon>Bacteria</taxon>
        <taxon>Pseudomonadati</taxon>
        <taxon>Thermodesulfobacteriota</taxon>
        <taxon>Desulfuromonadia</taxon>
        <taxon>Geobacterales</taxon>
        <taxon>Geobacteraceae</taxon>
        <taxon>Trichlorobacter</taxon>
    </lineage>
</organism>
<gene>
    <name evidence="2" type="ORF">SAMN02745119_01922</name>
</gene>
<dbReference type="EMBL" id="FUWR01000009">
    <property type="protein sequence ID" value="SJZ88902.1"/>
    <property type="molecule type" value="Genomic_DNA"/>
</dbReference>
<dbReference type="AlphaFoldDB" id="A0A1T4PBL2"/>
<dbReference type="STRING" id="115783.SAMN02745119_01922"/>
<evidence type="ECO:0000256" key="1">
    <source>
        <dbReference type="SAM" id="MobiDB-lite"/>
    </source>
</evidence>
<reference evidence="3" key="1">
    <citation type="submission" date="2017-02" db="EMBL/GenBank/DDBJ databases">
        <authorList>
            <person name="Varghese N."/>
            <person name="Submissions S."/>
        </authorList>
    </citation>
    <scope>NUCLEOTIDE SEQUENCE [LARGE SCALE GENOMIC DNA]</scope>
    <source>
        <strain evidence="3">ATCC BAA-34</strain>
    </source>
</reference>
<name>A0A1T4PBL2_9BACT</name>